<keyword evidence="2" id="KW-0479">Metal-binding</keyword>
<sequence>MTEITRRAALAAGAGLALAPAIGAAQGTPEGVHRIRVGALEVFVIHDGFNVRADATQGFVVNAQPAEVGAALQAGGIAGTALQNPYNVTVLRTPQGLVMFDAGTGGIAGPESGKAPERMRAAGLDPAQVVLIVQTHFHGDHISGLATNEGVANFPNARIMVPEREWAFWTDAGEESRAAPGRRPGFAMVRQRFAAYQGKVTPYAAGAQVAPGVTAVPTPGHSPGHTSLLIADGAEQIMVIGDAVHAPALFMANPQWYPIFDMDPTQAVETRKGLLDRLATDRIQIIGYHFPMPATGRVERAGTGYRLVPSNA</sequence>
<dbReference type="Gene3D" id="3.60.15.10">
    <property type="entry name" value="Ribonuclease Z/Hydroxyacylglutathione hydrolase-like"/>
    <property type="match status" value="1"/>
</dbReference>
<dbReference type="InterPro" id="IPR051013">
    <property type="entry name" value="MBL_superfamily_lactonases"/>
</dbReference>
<keyword evidence="3 7" id="KW-0378">Hydrolase</keyword>
<name>A0A317FG32_9PROT</name>
<dbReference type="GO" id="GO:0046872">
    <property type="term" value="F:metal ion binding"/>
    <property type="evidence" value="ECO:0007669"/>
    <property type="project" value="UniProtKB-KW"/>
</dbReference>
<gene>
    <name evidence="7" type="ORF">DFH01_00060</name>
</gene>
<reference evidence="8" key="1">
    <citation type="submission" date="2018-05" db="EMBL/GenBank/DDBJ databases">
        <authorList>
            <person name="Du Z."/>
            <person name="Wang X."/>
        </authorList>
    </citation>
    <scope>NUCLEOTIDE SEQUENCE [LARGE SCALE GENOMIC DNA]</scope>
    <source>
        <strain evidence="8">CQN31</strain>
    </source>
</reference>
<dbReference type="GO" id="GO:0016787">
    <property type="term" value="F:hydrolase activity"/>
    <property type="evidence" value="ECO:0007669"/>
    <property type="project" value="UniProtKB-KW"/>
</dbReference>
<evidence type="ECO:0000256" key="5">
    <source>
        <dbReference type="SAM" id="SignalP"/>
    </source>
</evidence>
<evidence type="ECO:0000256" key="4">
    <source>
        <dbReference type="ARBA" id="ARBA00022833"/>
    </source>
</evidence>
<dbReference type="InterPro" id="IPR036866">
    <property type="entry name" value="RibonucZ/Hydroxyglut_hydro"/>
</dbReference>
<dbReference type="PROSITE" id="PS51318">
    <property type="entry name" value="TAT"/>
    <property type="match status" value="1"/>
</dbReference>
<comment type="similarity">
    <text evidence="1">Belongs to the metallo-beta-lactamase superfamily.</text>
</comment>
<accession>A0A317FG32</accession>
<dbReference type="SUPFAM" id="SSF56281">
    <property type="entry name" value="Metallo-hydrolase/oxidoreductase"/>
    <property type="match status" value="1"/>
</dbReference>
<protein>
    <submittedName>
        <fullName evidence="7">MBL fold metallo-hydrolase</fullName>
    </submittedName>
</protein>
<feature type="signal peptide" evidence="5">
    <location>
        <begin position="1"/>
        <end position="24"/>
    </location>
</feature>
<evidence type="ECO:0000259" key="6">
    <source>
        <dbReference type="SMART" id="SM00849"/>
    </source>
</evidence>
<dbReference type="PANTHER" id="PTHR42978:SF6">
    <property type="entry name" value="QUORUM-QUENCHING LACTONASE YTNP-RELATED"/>
    <property type="match status" value="1"/>
</dbReference>
<keyword evidence="4" id="KW-0862">Zinc</keyword>
<keyword evidence="8" id="KW-1185">Reference proteome</keyword>
<dbReference type="OrthoDB" id="9773738at2"/>
<organism evidence="7 8">
    <name type="scientific">Falsiroseomonas bella</name>
    <dbReference type="NCBI Taxonomy" id="2184016"/>
    <lineage>
        <taxon>Bacteria</taxon>
        <taxon>Pseudomonadati</taxon>
        <taxon>Pseudomonadota</taxon>
        <taxon>Alphaproteobacteria</taxon>
        <taxon>Acetobacterales</taxon>
        <taxon>Roseomonadaceae</taxon>
        <taxon>Falsiroseomonas</taxon>
    </lineage>
</organism>
<dbReference type="InterPro" id="IPR001279">
    <property type="entry name" value="Metallo-B-lactamas"/>
</dbReference>
<proteinExistence type="inferred from homology"/>
<comment type="caution">
    <text evidence="7">The sequence shown here is derived from an EMBL/GenBank/DDBJ whole genome shotgun (WGS) entry which is preliminary data.</text>
</comment>
<dbReference type="AlphaFoldDB" id="A0A317FG32"/>
<dbReference type="SMART" id="SM00849">
    <property type="entry name" value="Lactamase_B"/>
    <property type="match status" value="1"/>
</dbReference>
<evidence type="ECO:0000313" key="8">
    <source>
        <dbReference type="Proteomes" id="UP000245765"/>
    </source>
</evidence>
<dbReference type="RefSeq" id="WP_109868377.1">
    <property type="nucleotide sequence ID" value="NZ_QGNA01000001.1"/>
</dbReference>
<dbReference type="Pfam" id="PF00753">
    <property type="entry name" value="Lactamase_B"/>
    <property type="match status" value="1"/>
</dbReference>
<dbReference type="InterPro" id="IPR006311">
    <property type="entry name" value="TAT_signal"/>
</dbReference>
<dbReference type="EMBL" id="QGNA01000001">
    <property type="protein sequence ID" value="PWS37755.1"/>
    <property type="molecule type" value="Genomic_DNA"/>
</dbReference>
<evidence type="ECO:0000256" key="1">
    <source>
        <dbReference type="ARBA" id="ARBA00007749"/>
    </source>
</evidence>
<feature type="domain" description="Metallo-beta-lactamase" evidence="6">
    <location>
        <begin position="85"/>
        <end position="289"/>
    </location>
</feature>
<feature type="chain" id="PRO_5016331235" evidence="5">
    <location>
        <begin position="25"/>
        <end position="312"/>
    </location>
</feature>
<dbReference type="Proteomes" id="UP000245765">
    <property type="component" value="Unassembled WGS sequence"/>
</dbReference>
<keyword evidence="5" id="KW-0732">Signal</keyword>
<evidence type="ECO:0000256" key="3">
    <source>
        <dbReference type="ARBA" id="ARBA00022801"/>
    </source>
</evidence>
<dbReference type="CDD" id="cd07720">
    <property type="entry name" value="OPHC2-like_MBL-fold"/>
    <property type="match status" value="1"/>
</dbReference>
<dbReference type="PANTHER" id="PTHR42978">
    <property type="entry name" value="QUORUM-QUENCHING LACTONASE YTNP-RELATED-RELATED"/>
    <property type="match status" value="1"/>
</dbReference>
<evidence type="ECO:0000313" key="7">
    <source>
        <dbReference type="EMBL" id="PWS37755.1"/>
    </source>
</evidence>
<evidence type="ECO:0000256" key="2">
    <source>
        <dbReference type="ARBA" id="ARBA00022723"/>
    </source>
</evidence>